<evidence type="ECO:0000256" key="1">
    <source>
        <dbReference type="SAM" id="Phobius"/>
    </source>
</evidence>
<keyword evidence="3" id="KW-1185">Reference proteome</keyword>
<dbReference type="EMBL" id="KI392616">
    <property type="protein sequence ID" value="ERN12235.1"/>
    <property type="molecule type" value="Genomic_DNA"/>
</dbReference>
<accession>W1PXR6</accession>
<keyword evidence="1" id="KW-0472">Membrane</keyword>
<sequence length="173" mass="19987">MQRSDMFLRVAWSFIGEQGKGCFVPEWCLARCACAVFPACICALCQVCRGRRRTTTWVWRHTLIAAWLLFFGMSTIILIHVASLLCEHFSTVVPLNRGTFRMCDALWAPFHRVFRLPCCLVFICDWDTCPTVGFSTQFLFFVSLFISGTRRRFFLSLRKGSFVLERKKKGCSL</sequence>
<evidence type="ECO:0000313" key="3">
    <source>
        <dbReference type="Proteomes" id="UP000017836"/>
    </source>
</evidence>
<feature type="transmembrane region" description="Helical" evidence="1">
    <location>
        <begin position="132"/>
        <end position="149"/>
    </location>
</feature>
<dbReference type="AlphaFoldDB" id="W1PXR6"/>
<organism evidence="2 3">
    <name type="scientific">Amborella trichopoda</name>
    <dbReference type="NCBI Taxonomy" id="13333"/>
    <lineage>
        <taxon>Eukaryota</taxon>
        <taxon>Viridiplantae</taxon>
        <taxon>Streptophyta</taxon>
        <taxon>Embryophyta</taxon>
        <taxon>Tracheophyta</taxon>
        <taxon>Spermatophyta</taxon>
        <taxon>Magnoliopsida</taxon>
        <taxon>Amborellales</taxon>
        <taxon>Amborellaceae</taxon>
        <taxon>Amborella</taxon>
    </lineage>
</organism>
<keyword evidence="1" id="KW-0812">Transmembrane</keyword>
<name>W1PXR6_AMBTC</name>
<dbReference type="Proteomes" id="UP000017836">
    <property type="component" value="Unassembled WGS sequence"/>
</dbReference>
<dbReference type="Gramene" id="ERN12235">
    <property type="protein sequence ID" value="ERN12235"/>
    <property type="gene ID" value="AMTR_s00034p00213320"/>
</dbReference>
<dbReference type="HOGENOM" id="CLU_1549698_0_0_1"/>
<protein>
    <submittedName>
        <fullName evidence="2">Uncharacterized protein</fullName>
    </submittedName>
</protein>
<gene>
    <name evidence="2" type="ORF">AMTR_s00034p00213320</name>
</gene>
<proteinExistence type="predicted"/>
<keyword evidence="1" id="KW-1133">Transmembrane helix</keyword>
<evidence type="ECO:0000313" key="2">
    <source>
        <dbReference type="EMBL" id="ERN12235.1"/>
    </source>
</evidence>
<reference evidence="3" key="1">
    <citation type="journal article" date="2013" name="Science">
        <title>The Amborella genome and the evolution of flowering plants.</title>
        <authorList>
            <consortium name="Amborella Genome Project"/>
        </authorList>
    </citation>
    <scope>NUCLEOTIDE SEQUENCE [LARGE SCALE GENOMIC DNA]</scope>
</reference>
<feature type="transmembrane region" description="Helical" evidence="1">
    <location>
        <begin position="62"/>
        <end position="85"/>
    </location>
</feature>